<dbReference type="Proteomes" id="UP000295066">
    <property type="component" value="Unassembled WGS sequence"/>
</dbReference>
<evidence type="ECO:0000259" key="9">
    <source>
        <dbReference type="Pfam" id="PF01281"/>
    </source>
</evidence>
<keyword evidence="12" id="KW-1185">Reference proteome</keyword>
<evidence type="ECO:0000256" key="8">
    <source>
        <dbReference type="SAM" id="MobiDB-lite"/>
    </source>
</evidence>
<protein>
    <recommendedName>
        <fullName evidence="6 7">Large ribosomal subunit protein bL9</fullName>
    </recommendedName>
</protein>
<dbReference type="SUPFAM" id="SSF55653">
    <property type="entry name" value="Ribosomal protein L9 C-domain"/>
    <property type="match status" value="1"/>
</dbReference>
<dbReference type="GO" id="GO:0003735">
    <property type="term" value="F:structural constituent of ribosome"/>
    <property type="evidence" value="ECO:0007669"/>
    <property type="project" value="InterPro"/>
</dbReference>
<dbReference type="GO" id="GO:0005840">
    <property type="term" value="C:ribosome"/>
    <property type="evidence" value="ECO:0007669"/>
    <property type="project" value="UniProtKB-KW"/>
</dbReference>
<reference evidence="11 12" key="1">
    <citation type="submission" date="2019-03" db="EMBL/GenBank/DDBJ databases">
        <title>Genomic Encyclopedia of Type Strains, Phase IV (KMG-IV): sequencing the most valuable type-strain genomes for metagenomic binning, comparative biology and taxonomic classification.</title>
        <authorList>
            <person name="Goeker M."/>
        </authorList>
    </citation>
    <scope>NUCLEOTIDE SEQUENCE [LARGE SCALE GENOMIC DNA]</scope>
    <source>
        <strain evidence="11 12">DSM 25964</strain>
    </source>
</reference>
<evidence type="ECO:0000313" key="11">
    <source>
        <dbReference type="EMBL" id="TDY65193.1"/>
    </source>
</evidence>
<evidence type="ECO:0000256" key="3">
    <source>
        <dbReference type="ARBA" id="ARBA00022884"/>
    </source>
</evidence>
<evidence type="ECO:0000256" key="7">
    <source>
        <dbReference type="HAMAP-Rule" id="MF_00503"/>
    </source>
</evidence>
<keyword evidence="4 7" id="KW-0689">Ribosomal protein</keyword>
<evidence type="ECO:0000256" key="6">
    <source>
        <dbReference type="ARBA" id="ARBA00035292"/>
    </source>
</evidence>
<dbReference type="InterPro" id="IPR020069">
    <property type="entry name" value="Ribosomal_bL9_C"/>
</dbReference>
<dbReference type="AlphaFoldDB" id="A0A4R8MGR8"/>
<dbReference type="HAMAP" id="MF_00503">
    <property type="entry name" value="Ribosomal_bL9"/>
    <property type="match status" value="1"/>
</dbReference>
<dbReference type="InterPro" id="IPR000244">
    <property type="entry name" value="Ribosomal_bL9"/>
</dbReference>
<feature type="domain" description="Ribosomal protein L9" evidence="9">
    <location>
        <begin position="1"/>
        <end position="46"/>
    </location>
</feature>
<dbReference type="Gene3D" id="3.10.430.100">
    <property type="entry name" value="Ribosomal protein L9, C-terminal domain"/>
    <property type="match status" value="1"/>
</dbReference>
<comment type="caution">
    <text evidence="11">The sequence shown here is derived from an EMBL/GenBank/DDBJ whole genome shotgun (WGS) entry which is preliminary data.</text>
</comment>
<proteinExistence type="inferred from homology"/>
<dbReference type="EMBL" id="SORI01000001">
    <property type="protein sequence ID" value="TDY65193.1"/>
    <property type="molecule type" value="Genomic_DNA"/>
</dbReference>
<evidence type="ECO:0000259" key="10">
    <source>
        <dbReference type="Pfam" id="PF03948"/>
    </source>
</evidence>
<feature type="domain" description="Large ribosomal subunit protein bL9 C-terminal" evidence="10">
    <location>
        <begin position="64"/>
        <end position="146"/>
    </location>
</feature>
<name>A0A4R8MGR8_9BACT</name>
<evidence type="ECO:0000256" key="2">
    <source>
        <dbReference type="ARBA" id="ARBA00022730"/>
    </source>
</evidence>
<dbReference type="Pfam" id="PF03948">
    <property type="entry name" value="Ribosomal_L9_C"/>
    <property type="match status" value="1"/>
</dbReference>
<feature type="region of interest" description="Disordered" evidence="8">
    <location>
        <begin position="40"/>
        <end position="63"/>
    </location>
</feature>
<dbReference type="GO" id="GO:1990904">
    <property type="term" value="C:ribonucleoprotein complex"/>
    <property type="evidence" value="ECO:0007669"/>
    <property type="project" value="UniProtKB-KW"/>
</dbReference>
<dbReference type="InterPro" id="IPR020070">
    <property type="entry name" value="Ribosomal_bL9_N"/>
</dbReference>
<dbReference type="GO" id="GO:0006412">
    <property type="term" value="P:translation"/>
    <property type="evidence" value="ECO:0007669"/>
    <property type="project" value="UniProtKB-UniRule"/>
</dbReference>
<dbReference type="OrthoDB" id="9788336at2"/>
<dbReference type="RefSeq" id="WP_133955672.1">
    <property type="nucleotide sequence ID" value="NZ_SORI01000001.1"/>
</dbReference>
<gene>
    <name evidence="7" type="primary">rplI</name>
    <name evidence="11" type="ORF">C8D99_101344</name>
</gene>
<evidence type="ECO:0000256" key="1">
    <source>
        <dbReference type="ARBA" id="ARBA00010605"/>
    </source>
</evidence>
<evidence type="ECO:0000256" key="4">
    <source>
        <dbReference type="ARBA" id="ARBA00022980"/>
    </source>
</evidence>
<sequence>MKVILKKDVNKIGAAGELIETSDGYARNFLFPKGLAEEATPERLKEWQERQSAKKKKDEKLKNEARELQKRLSGKVVRIRASTGETGKLFGSVTAAAVAENLAAQHSASVDKRDIRMPDTVKQTGNYTFTVRLHPGVEAEMTLTVESE</sequence>
<keyword evidence="3 7" id="KW-0694">RNA-binding</keyword>
<dbReference type="PANTHER" id="PTHR21368">
    <property type="entry name" value="50S RIBOSOMAL PROTEIN L9"/>
    <property type="match status" value="1"/>
</dbReference>
<evidence type="ECO:0000256" key="5">
    <source>
        <dbReference type="ARBA" id="ARBA00023274"/>
    </source>
</evidence>
<dbReference type="NCBIfam" id="TIGR00158">
    <property type="entry name" value="L9"/>
    <property type="match status" value="1"/>
</dbReference>
<accession>A0A4R8MGR8</accession>
<dbReference type="InterPro" id="IPR020594">
    <property type="entry name" value="Ribosomal_bL9_bac/chp"/>
</dbReference>
<keyword evidence="5 7" id="KW-0687">Ribonucleoprotein</keyword>
<dbReference type="InterPro" id="IPR009027">
    <property type="entry name" value="Ribosomal_bL9/RNase_H1_N"/>
</dbReference>
<evidence type="ECO:0000313" key="12">
    <source>
        <dbReference type="Proteomes" id="UP000295066"/>
    </source>
</evidence>
<dbReference type="Gene3D" id="3.40.5.10">
    <property type="entry name" value="Ribosomal protein L9, N-terminal domain"/>
    <property type="match status" value="1"/>
</dbReference>
<dbReference type="Pfam" id="PF01281">
    <property type="entry name" value="Ribosomal_L9_N"/>
    <property type="match status" value="1"/>
</dbReference>
<comment type="similarity">
    <text evidence="1 7">Belongs to the bacterial ribosomal protein bL9 family.</text>
</comment>
<comment type="function">
    <text evidence="7">Binds to the 23S rRNA.</text>
</comment>
<organism evidence="11 12">
    <name type="scientific">Aminivibrio pyruvatiphilus</name>
    <dbReference type="NCBI Taxonomy" id="1005740"/>
    <lineage>
        <taxon>Bacteria</taxon>
        <taxon>Thermotogati</taxon>
        <taxon>Synergistota</taxon>
        <taxon>Synergistia</taxon>
        <taxon>Synergistales</taxon>
        <taxon>Aminobacteriaceae</taxon>
        <taxon>Aminivibrio</taxon>
    </lineage>
</organism>
<dbReference type="InterPro" id="IPR036935">
    <property type="entry name" value="Ribosomal_bL9_N_sf"/>
</dbReference>
<dbReference type="SUPFAM" id="SSF55658">
    <property type="entry name" value="L9 N-domain-like"/>
    <property type="match status" value="1"/>
</dbReference>
<dbReference type="GO" id="GO:0019843">
    <property type="term" value="F:rRNA binding"/>
    <property type="evidence" value="ECO:0007669"/>
    <property type="project" value="UniProtKB-UniRule"/>
</dbReference>
<keyword evidence="2 7" id="KW-0699">rRNA-binding</keyword>
<dbReference type="InterPro" id="IPR036791">
    <property type="entry name" value="Ribosomal_bL9_C_sf"/>
</dbReference>